<keyword evidence="2" id="KW-1185">Reference proteome</keyword>
<name>A0ACB8FRD8_9SAUR</name>
<sequence>MGDVHMKTRLGMYIQFTPTPSDPENKIHMAKLLLQGGSSLVVGHQIPAQPQATCSAYWGCLTGLKLMDFSKHPPKTYGFQFFFNCIQDCAKWEDGENNTSVILWETLPAFEPVYIFISTMKINAWGDVRSELE</sequence>
<gene>
    <name evidence="1" type="ORF">K3G42_027363</name>
</gene>
<reference evidence="1" key="1">
    <citation type="submission" date="2021-08" db="EMBL/GenBank/DDBJ databases">
        <title>The first chromosome-level gecko genome reveals the dynamic sex chromosomes of Neotropical dwarf geckos (Sphaerodactylidae: Sphaerodactylus).</title>
        <authorList>
            <person name="Pinto B.J."/>
            <person name="Keating S.E."/>
            <person name="Gamble T."/>
        </authorList>
    </citation>
    <scope>NUCLEOTIDE SEQUENCE</scope>
    <source>
        <strain evidence="1">TG3544</strain>
    </source>
</reference>
<protein>
    <submittedName>
        <fullName evidence="1">Uncharacterized protein</fullName>
    </submittedName>
</protein>
<proteinExistence type="predicted"/>
<dbReference type="Proteomes" id="UP000827872">
    <property type="component" value="Linkage Group LG06"/>
</dbReference>
<evidence type="ECO:0000313" key="1">
    <source>
        <dbReference type="EMBL" id="KAH8008043.1"/>
    </source>
</evidence>
<evidence type="ECO:0000313" key="2">
    <source>
        <dbReference type="Proteomes" id="UP000827872"/>
    </source>
</evidence>
<accession>A0ACB8FRD8</accession>
<dbReference type="EMBL" id="CM037619">
    <property type="protein sequence ID" value="KAH8008043.1"/>
    <property type="molecule type" value="Genomic_DNA"/>
</dbReference>
<organism evidence="1 2">
    <name type="scientific">Sphaerodactylus townsendi</name>
    <dbReference type="NCBI Taxonomy" id="933632"/>
    <lineage>
        <taxon>Eukaryota</taxon>
        <taxon>Metazoa</taxon>
        <taxon>Chordata</taxon>
        <taxon>Craniata</taxon>
        <taxon>Vertebrata</taxon>
        <taxon>Euteleostomi</taxon>
        <taxon>Lepidosauria</taxon>
        <taxon>Squamata</taxon>
        <taxon>Bifurcata</taxon>
        <taxon>Gekkota</taxon>
        <taxon>Sphaerodactylidae</taxon>
        <taxon>Sphaerodactylus</taxon>
    </lineage>
</organism>
<comment type="caution">
    <text evidence="1">The sequence shown here is derived from an EMBL/GenBank/DDBJ whole genome shotgun (WGS) entry which is preliminary data.</text>
</comment>